<protein>
    <submittedName>
        <fullName evidence="2">Uncharacterized protein</fullName>
    </submittedName>
</protein>
<dbReference type="Proteomes" id="UP001476798">
    <property type="component" value="Unassembled WGS sequence"/>
</dbReference>
<proteinExistence type="predicted"/>
<evidence type="ECO:0000313" key="3">
    <source>
        <dbReference type="Proteomes" id="UP001476798"/>
    </source>
</evidence>
<organism evidence="2 3">
    <name type="scientific">Goodea atripinnis</name>
    <dbReference type="NCBI Taxonomy" id="208336"/>
    <lineage>
        <taxon>Eukaryota</taxon>
        <taxon>Metazoa</taxon>
        <taxon>Chordata</taxon>
        <taxon>Craniata</taxon>
        <taxon>Vertebrata</taxon>
        <taxon>Euteleostomi</taxon>
        <taxon>Actinopterygii</taxon>
        <taxon>Neopterygii</taxon>
        <taxon>Teleostei</taxon>
        <taxon>Neoteleostei</taxon>
        <taxon>Acanthomorphata</taxon>
        <taxon>Ovalentaria</taxon>
        <taxon>Atherinomorphae</taxon>
        <taxon>Cyprinodontiformes</taxon>
        <taxon>Goodeidae</taxon>
        <taxon>Goodea</taxon>
    </lineage>
</organism>
<keyword evidence="1" id="KW-1133">Transmembrane helix</keyword>
<evidence type="ECO:0000313" key="2">
    <source>
        <dbReference type="EMBL" id="MEQ2159970.1"/>
    </source>
</evidence>
<gene>
    <name evidence="2" type="ORF">GOODEAATRI_028738</name>
</gene>
<dbReference type="EMBL" id="JAHRIO010004060">
    <property type="protein sequence ID" value="MEQ2159970.1"/>
    <property type="molecule type" value="Genomic_DNA"/>
</dbReference>
<name>A0ABV0MLK6_9TELE</name>
<keyword evidence="1" id="KW-0472">Membrane</keyword>
<comment type="caution">
    <text evidence="2">The sequence shown here is derived from an EMBL/GenBank/DDBJ whole genome shotgun (WGS) entry which is preliminary data.</text>
</comment>
<sequence length="116" mass="13066">MFKAAFNANQKQRAWPFTIRASFVVGPSLLGRRCSESRKGYRKCECPETLCCPHAPPPPPVCREERVQSSWTSCNSLYHFLVLAGVALLSVVGLIIVRHETHHKGVIRNFTNVFVL</sequence>
<evidence type="ECO:0000256" key="1">
    <source>
        <dbReference type="SAM" id="Phobius"/>
    </source>
</evidence>
<keyword evidence="1" id="KW-0812">Transmembrane</keyword>
<accession>A0ABV0MLK6</accession>
<reference evidence="2 3" key="1">
    <citation type="submission" date="2021-06" db="EMBL/GenBank/DDBJ databases">
        <authorList>
            <person name="Palmer J.M."/>
        </authorList>
    </citation>
    <scope>NUCLEOTIDE SEQUENCE [LARGE SCALE GENOMIC DNA]</scope>
    <source>
        <strain evidence="2 3">GA_2019</strain>
        <tissue evidence="2">Muscle</tissue>
    </source>
</reference>
<feature type="transmembrane region" description="Helical" evidence="1">
    <location>
        <begin position="77"/>
        <end position="97"/>
    </location>
</feature>
<keyword evidence="3" id="KW-1185">Reference proteome</keyword>